<accession>A0A2T0FBQ0</accession>
<dbReference type="GO" id="GO:0019185">
    <property type="term" value="C:snRNA-activating protein complex"/>
    <property type="evidence" value="ECO:0007669"/>
    <property type="project" value="TreeGrafter"/>
</dbReference>
<dbReference type="AlphaFoldDB" id="A0A2T0FBQ0"/>
<dbReference type="Pfam" id="PF00249">
    <property type="entry name" value="Myb_DNA-binding"/>
    <property type="match status" value="3"/>
</dbReference>
<evidence type="ECO:0000313" key="8">
    <source>
        <dbReference type="EMBL" id="PRT52390.1"/>
    </source>
</evidence>
<name>A0A2T0FBQ0_9ASCO</name>
<protein>
    <submittedName>
        <fullName evidence="8">Myb-like DNA-binding protein BAS1</fullName>
    </submittedName>
</protein>
<dbReference type="STRING" id="45607.A0A2T0FBQ0"/>
<feature type="domain" description="HTH myb-type" evidence="7">
    <location>
        <begin position="78"/>
        <end position="132"/>
    </location>
</feature>
<evidence type="ECO:0000256" key="1">
    <source>
        <dbReference type="ARBA" id="ARBA00023015"/>
    </source>
</evidence>
<dbReference type="GO" id="GO:0001006">
    <property type="term" value="F:RNA polymerase III type 3 promoter sequence-specific DNA binding"/>
    <property type="evidence" value="ECO:0007669"/>
    <property type="project" value="TreeGrafter"/>
</dbReference>
<dbReference type="EMBL" id="NDIQ01000001">
    <property type="protein sequence ID" value="PRT52390.1"/>
    <property type="molecule type" value="Genomic_DNA"/>
</dbReference>
<feature type="compositionally biased region" description="Polar residues" evidence="5">
    <location>
        <begin position="10"/>
        <end position="28"/>
    </location>
</feature>
<dbReference type="GO" id="GO:0042795">
    <property type="term" value="P:snRNA transcription by RNA polymerase II"/>
    <property type="evidence" value="ECO:0007669"/>
    <property type="project" value="TreeGrafter"/>
</dbReference>
<dbReference type="PANTHER" id="PTHR46621:SF1">
    <property type="entry name" value="SNRNA-ACTIVATING PROTEIN COMPLEX SUBUNIT 4"/>
    <property type="match status" value="1"/>
</dbReference>
<dbReference type="Gene3D" id="1.10.10.60">
    <property type="entry name" value="Homeodomain-like"/>
    <property type="match status" value="3"/>
</dbReference>
<comment type="caution">
    <text evidence="8">The sequence shown here is derived from an EMBL/GenBank/DDBJ whole genome shotgun (WGS) entry which is preliminary data.</text>
</comment>
<feature type="domain" description="Myb-like" evidence="6">
    <location>
        <begin position="21"/>
        <end position="77"/>
    </location>
</feature>
<dbReference type="PROSITE" id="PS51294">
    <property type="entry name" value="HTH_MYB"/>
    <property type="match status" value="3"/>
</dbReference>
<evidence type="ECO:0000313" key="9">
    <source>
        <dbReference type="Proteomes" id="UP000238350"/>
    </source>
</evidence>
<dbReference type="PANTHER" id="PTHR46621">
    <property type="entry name" value="SNRNA-ACTIVATING PROTEIN COMPLEX SUBUNIT 4"/>
    <property type="match status" value="1"/>
</dbReference>
<dbReference type="PROSITE" id="PS50090">
    <property type="entry name" value="MYB_LIKE"/>
    <property type="match status" value="3"/>
</dbReference>
<feature type="domain" description="HTH myb-type" evidence="7">
    <location>
        <begin position="25"/>
        <end position="73"/>
    </location>
</feature>
<evidence type="ECO:0000256" key="3">
    <source>
        <dbReference type="ARBA" id="ARBA00023163"/>
    </source>
</evidence>
<feature type="region of interest" description="Disordered" evidence="5">
    <location>
        <begin position="1"/>
        <end position="29"/>
    </location>
</feature>
<keyword evidence="3" id="KW-0804">Transcription</keyword>
<feature type="region of interest" description="Disordered" evidence="5">
    <location>
        <begin position="345"/>
        <end position="390"/>
    </location>
</feature>
<dbReference type="CDD" id="cd00167">
    <property type="entry name" value="SANT"/>
    <property type="match status" value="3"/>
</dbReference>
<evidence type="ECO:0000256" key="2">
    <source>
        <dbReference type="ARBA" id="ARBA00023125"/>
    </source>
</evidence>
<feature type="domain" description="HTH myb-type" evidence="7">
    <location>
        <begin position="137"/>
        <end position="185"/>
    </location>
</feature>
<feature type="domain" description="Myb-like" evidence="6">
    <location>
        <begin position="78"/>
        <end position="128"/>
    </location>
</feature>
<evidence type="ECO:0000259" key="7">
    <source>
        <dbReference type="PROSITE" id="PS51294"/>
    </source>
</evidence>
<dbReference type="GO" id="GO:0042796">
    <property type="term" value="P:snRNA transcription by RNA polymerase III"/>
    <property type="evidence" value="ECO:0007669"/>
    <property type="project" value="TreeGrafter"/>
</dbReference>
<dbReference type="GeneID" id="36513759"/>
<dbReference type="InterPro" id="IPR051575">
    <property type="entry name" value="Myb-like_DNA-bd"/>
</dbReference>
<keyword evidence="2 8" id="KW-0238">DNA-binding</keyword>
<dbReference type="GO" id="GO:0000978">
    <property type="term" value="F:RNA polymerase II cis-regulatory region sequence-specific DNA binding"/>
    <property type="evidence" value="ECO:0007669"/>
    <property type="project" value="TreeGrafter"/>
</dbReference>
<feature type="compositionally biased region" description="Low complexity" evidence="5">
    <location>
        <begin position="353"/>
        <end position="363"/>
    </location>
</feature>
<keyword evidence="1" id="KW-0805">Transcription regulation</keyword>
<dbReference type="InterPro" id="IPR001005">
    <property type="entry name" value="SANT/Myb"/>
</dbReference>
<feature type="domain" description="Myb-like" evidence="6">
    <location>
        <begin position="131"/>
        <end position="181"/>
    </location>
</feature>
<dbReference type="InterPro" id="IPR009057">
    <property type="entry name" value="Homeodomain-like_sf"/>
</dbReference>
<dbReference type="RefSeq" id="XP_024662336.1">
    <property type="nucleotide sequence ID" value="XM_024806568.1"/>
</dbReference>
<keyword evidence="4" id="KW-0539">Nucleus</keyword>
<keyword evidence="9" id="KW-1185">Reference proteome</keyword>
<evidence type="ECO:0000256" key="5">
    <source>
        <dbReference type="SAM" id="MobiDB-lite"/>
    </source>
</evidence>
<evidence type="ECO:0000259" key="6">
    <source>
        <dbReference type="PROSITE" id="PS50090"/>
    </source>
</evidence>
<sequence>MDGPEIVSPASETSSQLDQTQGPQQRRLWTQEEDEKLRLLVSYWGDQCGRNGHWVKISSHFDNRTPKDCRKRWFHSLDPRHKRGRWTESEDRTLIEAYERLGPQWQRVAQLIPGRTDDQCAKRWSDVLDPSISMRLRDWDEEEDRKLLDLIEKYGTKWRVISKEMEGRTGLTCRNRWRKLVRMSEKAQQAADKANFASQQANGPLPPPPKELSLLEAIMPSGDAPAPSTIAFLSNRGGTDQTTGQSIHPFNHESLQSGKTYTMSIEDPASYEDGGSGTDAQQYALNELDLDKVLDAAAKNQQKIVIHQHIYTIYAPSGSGIAPRAPGPHSAMNQPSSQLLQQAQLQHAHHRQQQQQQQIQPQVQPTPQPQQPISSDLQSSGPLPVGAMTPAMGGLPDEFMVMPGMLFDIDRQDQTELQLDYLAFNPS</sequence>
<reference evidence="8 9" key="1">
    <citation type="submission" date="2017-04" db="EMBL/GenBank/DDBJ databases">
        <title>Genome sequencing of [Candida] sorbophila.</title>
        <authorList>
            <person name="Ahn J.O."/>
        </authorList>
    </citation>
    <scope>NUCLEOTIDE SEQUENCE [LARGE SCALE GENOMIC DNA]</scope>
    <source>
        <strain evidence="8 9">DS02</strain>
    </source>
</reference>
<dbReference type="OrthoDB" id="2143914at2759"/>
<gene>
    <name evidence="8" type="ORF">B9G98_00010</name>
</gene>
<proteinExistence type="predicted"/>
<dbReference type="SUPFAM" id="SSF46689">
    <property type="entry name" value="Homeodomain-like"/>
    <property type="match status" value="2"/>
</dbReference>
<dbReference type="SMART" id="SM00717">
    <property type="entry name" value="SANT"/>
    <property type="match status" value="3"/>
</dbReference>
<organism evidence="8 9">
    <name type="scientific">Wickerhamiella sorbophila</name>
    <dbReference type="NCBI Taxonomy" id="45607"/>
    <lineage>
        <taxon>Eukaryota</taxon>
        <taxon>Fungi</taxon>
        <taxon>Dikarya</taxon>
        <taxon>Ascomycota</taxon>
        <taxon>Saccharomycotina</taxon>
        <taxon>Dipodascomycetes</taxon>
        <taxon>Dipodascales</taxon>
        <taxon>Trichomonascaceae</taxon>
        <taxon>Wickerhamiella</taxon>
    </lineage>
</organism>
<dbReference type="InterPro" id="IPR017930">
    <property type="entry name" value="Myb_dom"/>
</dbReference>
<evidence type="ECO:0000256" key="4">
    <source>
        <dbReference type="ARBA" id="ARBA00023242"/>
    </source>
</evidence>
<dbReference type="Proteomes" id="UP000238350">
    <property type="component" value="Unassembled WGS sequence"/>
</dbReference>